<keyword evidence="3" id="KW-1185">Reference proteome</keyword>
<dbReference type="PANTHER" id="PTHR30222">
    <property type="entry name" value="SPERMIDINE/PUTRESCINE-BINDING PERIPLASMIC PROTEIN"/>
    <property type="match status" value="1"/>
</dbReference>
<dbReference type="Gene3D" id="3.40.190.10">
    <property type="entry name" value="Periplasmic binding protein-like II"/>
    <property type="match status" value="2"/>
</dbReference>
<protein>
    <submittedName>
        <fullName evidence="2">Signal peptide prediction</fullName>
    </submittedName>
</protein>
<reference evidence="2 3" key="1">
    <citation type="submission" date="2016-11" db="EMBL/GenBank/DDBJ databases">
        <title>Trade-off between light-utilization and light-protection in marine flavobacteria.</title>
        <authorList>
            <person name="Kumagai Y."/>
        </authorList>
    </citation>
    <scope>NUCLEOTIDE SEQUENCE [LARGE SCALE GENOMIC DNA]</scope>
    <source>
        <strain evidence="2 3">NBRC 107125</strain>
    </source>
</reference>
<sequence length="426" mass="47992">MSQFSSKPLSRRRFLNRSIKGAGLGVAAVNAPYIMSKEKTTLRIMGTHVTLQEEIRQQAMADLGIKLVFEARGEAELVQKATTRPDQFDLYEQWTDSIKTLWQADAIQPIETSRLRYWDEINNISKQGRIVPEAPIGLGDAPYKILNIQEDGGLGAEHTGKISFLPYVHNVDSFGYNTDVVPKGVPYETESWGWLLDERWQGKVGVVNAPTIGIFDLALAAEAKGLMTFADISNMTIAELDKLFSILIDFKKRNHFAGFWNTVPQSVDFMTSGRVVIESMFSPGVSSANGRGTPVTYAAPKEGYRAWHGVMCMSRECKGEVRDAAYDYMNWWLSGWPGAFIARQGYYISNPERSRPLLSQQEWDYWYDGKPAATELRGTDGKVSVAKGDIRTGGSYVNRFSNVAVWNTVMDNYDYSLQRWYEFLLA</sequence>
<dbReference type="InterPro" id="IPR006311">
    <property type="entry name" value="TAT_signal"/>
</dbReference>
<proteinExistence type="predicted"/>
<dbReference type="EMBL" id="CP019343">
    <property type="protein sequence ID" value="ARN75117.1"/>
    <property type="molecule type" value="Genomic_DNA"/>
</dbReference>
<dbReference type="RefSeq" id="WP_085759287.1">
    <property type="nucleotide sequence ID" value="NZ_CP019343.1"/>
</dbReference>
<organism evidence="2 3">
    <name type="scientific">Oceanicoccus sagamiensis</name>
    <dbReference type="NCBI Taxonomy" id="716816"/>
    <lineage>
        <taxon>Bacteria</taxon>
        <taxon>Pseudomonadati</taxon>
        <taxon>Pseudomonadota</taxon>
        <taxon>Gammaproteobacteria</taxon>
        <taxon>Cellvibrionales</taxon>
        <taxon>Spongiibacteraceae</taxon>
        <taxon>Oceanicoccus</taxon>
    </lineage>
</organism>
<dbReference type="PROSITE" id="PS51318">
    <property type="entry name" value="TAT"/>
    <property type="match status" value="1"/>
</dbReference>
<dbReference type="KEGG" id="osg:BST96_13930"/>
<dbReference type="OrthoDB" id="9812255at2"/>
<name>A0A1X9NJR9_9GAMM</name>
<accession>A0A1X9NJR9</accession>
<dbReference type="STRING" id="716816.BST96_13930"/>
<evidence type="ECO:0000313" key="3">
    <source>
        <dbReference type="Proteomes" id="UP000193450"/>
    </source>
</evidence>
<dbReference type="SUPFAM" id="SSF53850">
    <property type="entry name" value="Periplasmic binding protein-like II"/>
    <property type="match status" value="1"/>
</dbReference>
<gene>
    <name evidence="2" type="ORF">BST96_13930</name>
</gene>
<dbReference type="AlphaFoldDB" id="A0A1X9NJR9"/>
<evidence type="ECO:0000313" key="2">
    <source>
        <dbReference type="EMBL" id="ARN75117.1"/>
    </source>
</evidence>
<evidence type="ECO:0000256" key="1">
    <source>
        <dbReference type="ARBA" id="ARBA00022729"/>
    </source>
</evidence>
<dbReference type="InterPro" id="IPR006059">
    <property type="entry name" value="SBP"/>
</dbReference>
<dbReference type="PANTHER" id="PTHR30222:SF17">
    <property type="entry name" value="SPERMIDINE_PUTRESCINE-BINDING PERIPLASMIC PROTEIN"/>
    <property type="match status" value="1"/>
</dbReference>
<dbReference type="Pfam" id="PF13416">
    <property type="entry name" value="SBP_bac_8"/>
    <property type="match status" value="1"/>
</dbReference>
<keyword evidence="1" id="KW-0732">Signal</keyword>
<dbReference type="Proteomes" id="UP000193450">
    <property type="component" value="Chromosome"/>
</dbReference>